<keyword evidence="1" id="KW-1133">Transmembrane helix</keyword>
<evidence type="ECO:0000313" key="2">
    <source>
        <dbReference type="EnsemblPlants" id="OPUNC10G08670.1"/>
    </source>
</evidence>
<protein>
    <submittedName>
        <fullName evidence="2">Uncharacterized protein</fullName>
    </submittedName>
</protein>
<keyword evidence="1" id="KW-0472">Membrane</keyword>
<dbReference type="Gramene" id="OPUNC10G08670.1">
    <property type="protein sequence ID" value="OPUNC10G08670.1"/>
    <property type="gene ID" value="OPUNC10G08670"/>
</dbReference>
<keyword evidence="3" id="KW-1185">Reference proteome</keyword>
<name>A0A0E0M7P6_ORYPU</name>
<proteinExistence type="predicted"/>
<sequence>MELSRCQLGSHLVQLVGNALTLIVLVQVISDAAHLLLRRRRDAGRRRLAGHNLPLRDTTDVNSPSSALLFSSCSSSSRSRRTSPDDALTLIIAPSISTRLLSVALPSSSRAPIVGAAGVVSSTLLGGCREATGQAIRRFPEATMSFAATMTEIFTY</sequence>
<organism evidence="2">
    <name type="scientific">Oryza punctata</name>
    <name type="common">Red rice</name>
    <dbReference type="NCBI Taxonomy" id="4537"/>
    <lineage>
        <taxon>Eukaryota</taxon>
        <taxon>Viridiplantae</taxon>
        <taxon>Streptophyta</taxon>
        <taxon>Embryophyta</taxon>
        <taxon>Tracheophyta</taxon>
        <taxon>Spermatophyta</taxon>
        <taxon>Magnoliopsida</taxon>
        <taxon>Liliopsida</taxon>
        <taxon>Poales</taxon>
        <taxon>Poaceae</taxon>
        <taxon>BOP clade</taxon>
        <taxon>Oryzoideae</taxon>
        <taxon>Oryzeae</taxon>
        <taxon>Oryzinae</taxon>
        <taxon>Oryza</taxon>
    </lineage>
</organism>
<evidence type="ECO:0000313" key="3">
    <source>
        <dbReference type="Proteomes" id="UP000026962"/>
    </source>
</evidence>
<reference evidence="2" key="2">
    <citation type="submission" date="2018-05" db="EMBL/GenBank/DDBJ databases">
        <title>OpunRS2 (Oryza punctata Reference Sequence Version 2).</title>
        <authorList>
            <person name="Zhang J."/>
            <person name="Kudrna D."/>
            <person name="Lee S."/>
            <person name="Talag J."/>
            <person name="Welchert J."/>
            <person name="Wing R.A."/>
        </authorList>
    </citation>
    <scope>NUCLEOTIDE SEQUENCE [LARGE SCALE GENOMIC DNA]</scope>
</reference>
<dbReference type="HOGENOM" id="CLU_1689541_0_0_1"/>
<feature type="transmembrane region" description="Helical" evidence="1">
    <location>
        <begin position="12"/>
        <end position="37"/>
    </location>
</feature>
<evidence type="ECO:0000256" key="1">
    <source>
        <dbReference type="SAM" id="Phobius"/>
    </source>
</evidence>
<accession>A0A0E0M7P6</accession>
<dbReference type="Proteomes" id="UP000026962">
    <property type="component" value="Chromosome 10"/>
</dbReference>
<dbReference type="EnsemblPlants" id="OPUNC10G08670.1">
    <property type="protein sequence ID" value="OPUNC10G08670.1"/>
    <property type="gene ID" value="OPUNC10G08670"/>
</dbReference>
<keyword evidence="1" id="KW-0812">Transmembrane</keyword>
<reference evidence="2" key="1">
    <citation type="submission" date="2015-04" db="UniProtKB">
        <authorList>
            <consortium name="EnsemblPlants"/>
        </authorList>
    </citation>
    <scope>IDENTIFICATION</scope>
</reference>
<dbReference type="AlphaFoldDB" id="A0A0E0M7P6"/>